<proteinExistence type="predicted"/>
<dbReference type="EMBL" id="MGIP01000014">
    <property type="protein sequence ID" value="OGM90906.1"/>
    <property type="molecule type" value="Genomic_DNA"/>
</dbReference>
<sequence length="130" mass="14394">MRYLKYILIALIIAAAAYIRPPAPEIWETKTDKQASVTIAVTPLDVSEGSAEWTFEVVMDTHSVELEQDMTEVAALVDSGGNEYKPIRWEGPAGGHHRGGSLVFSPIRPRPQSFELRIVGIGDIARSFVW</sequence>
<accession>A0A1F8DR58</accession>
<dbReference type="STRING" id="1802555.A2755_01740"/>
<evidence type="ECO:0000313" key="2">
    <source>
        <dbReference type="Proteomes" id="UP000177029"/>
    </source>
</evidence>
<dbReference type="AlphaFoldDB" id="A0A1F8DR58"/>
<organism evidence="1 2">
    <name type="scientific">Candidatus Wolfebacteria bacterium RIFCSPHIGHO2_01_FULL_48_22</name>
    <dbReference type="NCBI Taxonomy" id="1802555"/>
    <lineage>
        <taxon>Bacteria</taxon>
        <taxon>Candidatus Wolfeibacteriota</taxon>
    </lineage>
</organism>
<dbReference type="Proteomes" id="UP000177029">
    <property type="component" value="Unassembled WGS sequence"/>
</dbReference>
<evidence type="ECO:0000313" key="1">
    <source>
        <dbReference type="EMBL" id="OGM90906.1"/>
    </source>
</evidence>
<gene>
    <name evidence="1" type="ORF">A2755_01740</name>
</gene>
<protein>
    <submittedName>
        <fullName evidence="1">Uncharacterized protein</fullName>
    </submittedName>
</protein>
<reference evidence="1 2" key="1">
    <citation type="journal article" date="2016" name="Nat. Commun.">
        <title>Thousands of microbial genomes shed light on interconnected biogeochemical processes in an aquifer system.</title>
        <authorList>
            <person name="Anantharaman K."/>
            <person name="Brown C.T."/>
            <person name="Hug L.A."/>
            <person name="Sharon I."/>
            <person name="Castelle C.J."/>
            <person name="Probst A.J."/>
            <person name="Thomas B.C."/>
            <person name="Singh A."/>
            <person name="Wilkins M.J."/>
            <person name="Karaoz U."/>
            <person name="Brodie E.L."/>
            <person name="Williams K.H."/>
            <person name="Hubbard S.S."/>
            <person name="Banfield J.F."/>
        </authorList>
    </citation>
    <scope>NUCLEOTIDE SEQUENCE [LARGE SCALE GENOMIC DNA]</scope>
</reference>
<name>A0A1F8DR58_9BACT</name>
<comment type="caution">
    <text evidence="1">The sequence shown here is derived from an EMBL/GenBank/DDBJ whole genome shotgun (WGS) entry which is preliminary data.</text>
</comment>